<dbReference type="OrthoDB" id="1295525at2759"/>
<dbReference type="AlphaFoldDB" id="A0A6I9TCM1"/>
<organism evidence="2 3">
    <name type="scientific">Sesamum indicum</name>
    <name type="common">Oriental sesame</name>
    <name type="synonym">Sesamum orientale</name>
    <dbReference type="NCBI Taxonomy" id="4182"/>
    <lineage>
        <taxon>Eukaryota</taxon>
        <taxon>Viridiplantae</taxon>
        <taxon>Streptophyta</taxon>
        <taxon>Embryophyta</taxon>
        <taxon>Tracheophyta</taxon>
        <taxon>Spermatophyta</taxon>
        <taxon>Magnoliopsida</taxon>
        <taxon>eudicotyledons</taxon>
        <taxon>Gunneridae</taxon>
        <taxon>Pentapetalae</taxon>
        <taxon>asterids</taxon>
        <taxon>lamiids</taxon>
        <taxon>Lamiales</taxon>
        <taxon>Pedaliaceae</taxon>
        <taxon>Sesamum</taxon>
    </lineage>
</organism>
<evidence type="ECO:0000313" key="3">
    <source>
        <dbReference type="RefSeq" id="XP_011081393.1"/>
    </source>
</evidence>
<proteinExistence type="predicted"/>
<protein>
    <submittedName>
        <fullName evidence="3">Uncharacterized protein LOC105164439</fullName>
    </submittedName>
</protein>
<dbReference type="GeneID" id="105164439"/>
<dbReference type="Proteomes" id="UP000504604">
    <property type="component" value="Linkage group LG6"/>
</dbReference>
<accession>A0A6I9TCM1</accession>
<dbReference type="InParanoid" id="A0A6I9TCM1"/>
<feature type="signal peptide" evidence="1">
    <location>
        <begin position="1"/>
        <end position="26"/>
    </location>
</feature>
<sequence>MKMDSLGKQALLFAANLSLPAFQVVAVDANLGCAHCRERVTQVISKMAGSKRFAVDVCIKQVIIKGDVRFNPKAARSNVPKQKTEDSSIVNAVCKFFSRLYGFLRTSCCRSNERKRS</sequence>
<dbReference type="PANTHER" id="PTHR46119:SF15">
    <property type="entry name" value="PROTEIN SODIUM POTASSIUM ROOT DEFECTIVE 2"/>
    <property type="match status" value="1"/>
</dbReference>
<keyword evidence="1" id="KW-0732">Signal</keyword>
<keyword evidence="2" id="KW-1185">Reference proteome</keyword>
<dbReference type="PANTHER" id="PTHR46119">
    <property type="entry name" value="OS08G0405700 PROTEIN"/>
    <property type="match status" value="1"/>
</dbReference>
<evidence type="ECO:0000313" key="2">
    <source>
        <dbReference type="Proteomes" id="UP000504604"/>
    </source>
</evidence>
<reference evidence="3" key="1">
    <citation type="submission" date="2025-08" db="UniProtKB">
        <authorList>
            <consortium name="RefSeq"/>
        </authorList>
    </citation>
    <scope>IDENTIFICATION</scope>
</reference>
<dbReference type="Gene3D" id="3.30.70.100">
    <property type="match status" value="1"/>
</dbReference>
<dbReference type="FunCoup" id="A0A6I9TCM1">
    <property type="interactions" value="31"/>
</dbReference>
<feature type="chain" id="PRO_5026917335" evidence="1">
    <location>
        <begin position="27"/>
        <end position="117"/>
    </location>
</feature>
<dbReference type="RefSeq" id="XP_011081393.1">
    <property type="nucleotide sequence ID" value="XM_011083091.2"/>
</dbReference>
<dbReference type="SUPFAM" id="SSF55008">
    <property type="entry name" value="HMA, heavy metal-associated domain"/>
    <property type="match status" value="1"/>
</dbReference>
<evidence type="ECO:0000256" key="1">
    <source>
        <dbReference type="SAM" id="SignalP"/>
    </source>
</evidence>
<gene>
    <name evidence="3" type="primary">LOC105164439</name>
</gene>
<dbReference type="InterPro" id="IPR044526">
    <property type="entry name" value="NAKR1-3"/>
</dbReference>
<dbReference type="InterPro" id="IPR036163">
    <property type="entry name" value="HMA_dom_sf"/>
</dbReference>
<dbReference type="GO" id="GO:0046872">
    <property type="term" value="F:metal ion binding"/>
    <property type="evidence" value="ECO:0007669"/>
    <property type="project" value="InterPro"/>
</dbReference>
<name>A0A6I9TCM1_SESIN</name>
<dbReference type="KEGG" id="sind:105164439"/>